<keyword evidence="1 9" id="KW-0004">4Fe-4S</keyword>
<dbReference type="HAMAP" id="MF_00916">
    <property type="entry name" value="QueG"/>
    <property type="match status" value="1"/>
</dbReference>
<comment type="subunit">
    <text evidence="9">Monomer.</text>
</comment>
<evidence type="ECO:0000256" key="1">
    <source>
        <dbReference type="ARBA" id="ARBA00022485"/>
    </source>
</evidence>
<dbReference type="InterPro" id="IPR017896">
    <property type="entry name" value="4Fe4S_Fe-S-bd"/>
</dbReference>
<keyword evidence="9" id="KW-0846">Cobalamin</keyword>
<evidence type="ECO:0000256" key="4">
    <source>
        <dbReference type="ARBA" id="ARBA00022723"/>
    </source>
</evidence>
<evidence type="ECO:0000256" key="5">
    <source>
        <dbReference type="ARBA" id="ARBA00022785"/>
    </source>
</evidence>
<keyword evidence="8 9" id="KW-0411">Iron-sulfur</keyword>
<sequence length="380" mass="43089">MLPSFLSHPEQLDQLACDIKAWALDFGFAEARIVDPDLAQYKDEYNQWLDQDYHAGMDYLANHGDMRFYPEQLHPGTRRVISLRMHYLPQSVETVERLKTKNKAYIARYALGRDYHKLIRKRLTQLAKKIEQAVGNHGYRAFVDSAPILERQIAEQAGMGWIGKNTLLLTPKAGSWFLLGEIFTNLPLPVDKPTATRHCGSCTACLTQCPTDAFVEPWVLDAGKCISYLTIEHKGPIPVELRSKMGNRIFGCDDCQLVCPWTKFAKHTKEEDFQPRHNLDAEDLITLFEWDESTFLKNTEGSPIRRTGFENWQRNIAVALGNAASDEATLAALKNALPHASELVKEHIEWALQQHLSHPIYEKSAITLPEPSTPPADPVD</sequence>
<keyword evidence="7 9" id="KW-0408">Iron</keyword>
<feature type="domain" description="4Fe-4S ferredoxin-type" evidence="10">
    <location>
        <begin position="186"/>
        <end position="219"/>
    </location>
</feature>
<evidence type="ECO:0000313" key="12">
    <source>
        <dbReference type="Proteomes" id="UP000679722"/>
    </source>
</evidence>
<name>A0ABS5HAX8_9GAMM</name>
<keyword evidence="5 9" id="KW-0671">Queuosine biosynthesis</keyword>
<keyword evidence="4 9" id="KW-0479">Metal-binding</keyword>
<keyword evidence="12" id="KW-1185">Reference proteome</keyword>
<comment type="caution">
    <text evidence="11">The sequence shown here is derived from an EMBL/GenBank/DDBJ whole genome shotgun (WGS) entry which is preliminary data.</text>
</comment>
<feature type="binding site" evidence="9">
    <location>
        <position position="209"/>
    </location>
    <ligand>
        <name>[4Fe-4S] cluster</name>
        <dbReference type="ChEBI" id="CHEBI:49883"/>
        <label>2</label>
    </ligand>
</feature>
<dbReference type="Pfam" id="PF08331">
    <property type="entry name" value="QueG_DUF1730"/>
    <property type="match status" value="1"/>
</dbReference>
<gene>
    <name evidence="9 11" type="primary">queG</name>
    <name evidence="11" type="ORF">J9B83_06640</name>
</gene>
<dbReference type="PANTHER" id="PTHR30002">
    <property type="entry name" value="EPOXYQUEUOSINE REDUCTASE"/>
    <property type="match status" value="1"/>
</dbReference>
<dbReference type="InterPro" id="IPR004453">
    <property type="entry name" value="QueG"/>
</dbReference>
<dbReference type="Gene3D" id="3.30.70.20">
    <property type="match status" value="1"/>
</dbReference>
<evidence type="ECO:0000256" key="3">
    <source>
        <dbReference type="ARBA" id="ARBA00022694"/>
    </source>
</evidence>
<dbReference type="InterPro" id="IPR017900">
    <property type="entry name" value="4Fe4S_Fe_S_CS"/>
</dbReference>
<dbReference type="NCBIfam" id="TIGR00276">
    <property type="entry name" value="tRNA epoxyqueuosine(34) reductase QueG"/>
    <property type="match status" value="1"/>
</dbReference>
<dbReference type="RefSeq" id="WP_211536110.1">
    <property type="nucleotide sequence ID" value="NZ_JAGSSV010000006.1"/>
</dbReference>
<feature type="binding site" evidence="9">
    <location>
        <begin position="252"/>
        <end position="253"/>
    </location>
    <ligand>
        <name>cob(II)alamin</name>
        <dbReference type="ChEBI" id="CHEBI:16304"/>
    </ligand>
</feature>
<dbReference type="InterPro" id="IPR013542">
    <property type="entry name" value="QueG_DUF1730"/>
</dbReference>
<feature type="binding site" evidence="9">
    <location>
        <position position="259"/>
    </location>
    <ligand>
        <name>[4Fe-4S] cluster</name>
        <dbReference type="ChEBI" id="CHEBI:49883"/>
        <label>1</label>
    </ligand>
</feature>
<keyword evidence="2 9" id="KW-0963">Cytoplasm</keyword>
<comment type="function">
    <text evidence="9">Catalyzes the conversion of epoxyqueuosine (oQ) to queuosine (Q), which is a hypermodified base found in the wobble positions of tRNA(Asp), tRNA(Asn), tRNA(His) and tRNA(Tyr).</text>
</comment>
<evidence type="ECO:0000256" key="7">
    <source>
        <dbReference type="ARBA" id="ARBA00023004"/>
    </source>
</evidence>
<comment type="pathway">
    <text evidence="9">tRNA modification; tRNA-queuosine biosynthesis.</text>
</comment>
<comment type="catalytic activity">
    <reaction evidence="9">
        <text>epoxyqueuosine(34) in tRNA + AH2 = queuosine(34) in tRNA + A + H2O</text>
        <dbReference type="Rhea" id="RHEA:32159"/>
        <dbReference type="Rhea" id="RHEA-COMP:18571"/>
        <dbReference type="Rhea" id="RHEA-COMP:18582"/>
        <dbReference type="ChEBI" id="CHEBI:13193"/>
        <dbReference type="ChEBI" id="CHEBI:15377"/>
        <dbReference type="ChEBI" id="CHEBI:17499"/>
        <dbReference type="ChEBI" id="CHEBI:194431"/>
        <dbReference type="ChEBI" id="CHEBI:194443"/>
        <dbReference type="EC" id="1.17.99.6"/>
    </reaction>
</comment>
<accession>A0ABS5HAX8</accession>
<dbReference type="PANTHER" id="PTHR30002:SF4">
    <property type="entry name" value="EPOXYQUEUOSINE REDUCTASE"/>
    <property type="match status" value="1"/>
</dbReference>
<feature type="active site" description="Proton donor" evidence="9">
    <location>
        <position position="144"/>
    </location>
</feature>
<dbReference type="PROSITE" id="PS51379">
    <property type="entry name" value="4FE4S_FER_2"/>
    <property type="match status" value="1"/>
</dbReference>
<feature type="binding site" evidence="9">
    <location>
        <position position="199"/>
    </location>
    <ligand>
        <name>[4Fe-4S] cluster</name>
        <dbReference type="ChEBI" id="CHEBI:49883"/>
        <label>1</label>
    </ligand>
</feature>
<comment type="cofactor">
    <cofactor evidence="9">
        <name>[4Fe-4S] cluster</name>
        <dbReference type="ChEBI" id="CHEBI:49883"/>
    </cofactor>
    <text evidence="9">Binds 2 [4Fe-4S] clusters per monomer.</text>
</comment>
<evidence type="ECO:0000313" key="11">
    <source>
        <dbReference type="EMBL" id="MBR7888617.1"/>
    </source>
</evidence>
<dbReference type="EMBL" id="JAGSSV010000006">
    <property type="protein sequence ID" value="MBR7888617.1"/>
    <property type="molecule type" value="Genomic_DNA"/>
</dbReference>
<dbReference type="SUPFAM" id="SSF54862">
    <property type="entry name" value="4Fe-4S ferredoxins"/>
    <property type="match status" value="1"/>
</dbReference>
<evidence type="ECO:0000256" key="6">
    <source>
        <dbReference type="ARBA" id="ARBA00023002"/>
    </source>
</evidence>
<comment type="similarity">
    <text evidence="9">Belongs to the QueG family.</text>
</comment>
<comment type="subcellular location">
    <subcellularLocation>
        <location evidence="9">Cytoplasm</location>
    </subcellularLocation>
</comment>
<feature type="binding site" evidence="9">
    <location>
        <position position="227"/>
    </location>
    <ligand>
        <name>cob(II)alamin</name>
        <dbReference type="ChEBI" id="CHEBI:16304"/>
    </ligand>
</feature>
<feature type="binding site" evidence="9">
    <location>
        <position position="144"/>
    </location>
    <ligand>
        <name>cob(II)alamin</name>
        <dbReference type="ChEBI" id="CHEBI:16304"/>
    </ligand>
</feature>
<evidence type="ECO:0000259" key="10">
    <source>
        <dbReference type="PROSITE" id="PS51379"/>
    </source>
</evidence>
<keyword evidence="9" id="KW-0170">Cobalt</keyword>
<evidence type="ECO:0000256" key="8">
    <source>
        <dbReference type="ARBA" id="ARBA00023014"/>
    </source>
</evidence>
<dbReference type="Pfam" id="PF13484">
    <property type="entry name" value="Fer4_16"/>
    <property type="match status" value="1"/>
</dbReference>
<evidence type="ECO:0000256" key="9">
    <source>
        <dbReference type="HAMAP-Rule" id="MF_00916"/>
    </source>
</evidence>
<reference evidence="12" key="1">
    <citation type="submission" date="2023-07" db="EMBL/GenBank/DDBJ databases">
        <title>Marinomonas vulgaris A79, complete genome.</title>
        <authorList>
            <person name="Ying J.-J."/>
        </authorList>
    </citation>
    <scope>NUCLEOTIDE SEQUENCE [LARGE SCALE GENOMIC DNA]</scope>
    <source>
        <strain evidence="12">A79</strain>
    </source>
</reference>
<feature type="binding site" evidence="9">
    <location>
        <position position="234"/>
    </location>
    <ligand>
        <name>tRNA</name>
        <dbReference type="ChEBI" id="CHEBI:17843"/>
    </ligand>
</feature>
<feature type="binding site" evidence="9">
    <location>
        <position position="67"/>
    </location>
    <ligand>
        <name>cob(II)alamin</name>
        <dbReference type="ChEBI" id="CHEBI:16304"/>
    </ligand>
</feature>
<dbReference type="GO" id="GO:0052693">
    <property type="term" value="F:epoxyqueuosine reductase activity"/>
    <property type="evidence" value="ECO:0007669"/>
    <property type="project" value="UniProtKB-EC"/>
</dbReference>
<keyword evidence="3 9" id="KW-0819">tRNA processing</keyword>
<feature type="binding site" evidence="9">
    <location>
        <position position="179"/>
    </location>
    <ligand>
        <name>cob(II)alamin</name>
        <dbReference type="ChEBI" id="CHEBI:16304"/>
    </ligand>
</feature>
<organism evidence="11 12">
    <name type="scientific">Marinomonas vulgaris</name>
    <dbReference type="NCBI Taxonomy" id="2823372"/>
    <lineage>
        <taxon>Bacteria</taxon>
        <taxon>Pseudomonadati</taxon>
        <taxon>Pseudomonadota</taxon>
        <taxon>Gammaproteobacteria</taxon>
        <taxon>Oceanospirillales</taxon>
        <taxon>Oceanospirillaceae</taxon>
        <taxon>Marinomonas</taxon>
    </lineage>
</organism>
<dbReference type="PROSITE" id="PS00198">
    <property type="entry name" value="4FE4S_FER_1"/>
    <property type="match status" value="1"/>
</dbReference>
<feature type="binding site" evidence="9">
    <location>
        <position position="255"/>
    </location>
    <ligand>
        <name>[4Fe-4S] cluster</name>
        <dbReference type="ChEBI" id="CHEBI:49883"/>
        <label>2</label>
    </ligand>
</feature>
<evidence type="ECO:0000256" key="2">
    <source>
        <dbReference type="ARBA" id="ARBA00022490"/>
    </source>
</evidence>
<dbReference type="EC" id="1.17.99.6" evidence="9"/>
<feature type="binding site" evidence="9">
    <location>
        <position position="252"/>
    </location>
    <ligand>
        <name>[4Fe-4S] cluster</name>
        <dbReference type="ChEBI" id="CHEBI:49883"/>
        <label>2</label>
    </ligand>
</feature>
<proteinExistence type="inferred from homology"/>
<keyword evidence="6 9" id="KW-0560">Oxidoreductase</keyword>
<comment type="caution">
    <text evidence="9">Lacks conserved residue(s) required for the propagation of feature annotation.</text>
</comment>
<feature type="binding site" evidence="9">
    <location>
        <position position="165"/>
    </location>
    <ligand>
        <name>cob(II)alamin</name>
        <dbReference type="ChEBI" id="CHEBI:16304"/>
    </ligand>
</feature>
<comment type="cofactor">
    <cofactor evidence="9">
        <name>cob(II)alamin</name>
        <dbReference type="ChEBI" id="CHEBI:16304"/>
    </cofactor>
</comment>
<dbReference type="Proteomes" id="UP000679722">
    <property type="component" value="Unassembled WGS sequence"/>
</dbReference>
<feature type="binding site" evidence="9">
    <location>
        <position position="202"/>
    </location>
    <ligand>
        <name>[4Fe-4S] cluster</name>
        <dbReference type="ChEBI" id="CHEBI:49883"/>
        <label>1</label>
    </ligand>
</feature>
<protein>
    <recommendedName>
        <fullName evidence="9">Epoxyqueuosine reductase</fullName>
        <ecNumber evidence="9">1.17.99.6</ecNumber>
    </recommendedName>
    <alternativeName>
        <fullName evidence="9">Queuosine biosynthesis protein QueG</fullName>
    </alternativeName>
</protein>
<feature type="binding site" evidence="9">
    <location>
        <position position="205"/>
    </location>
    <ligand>
        <name>[4Fe-4S] cluster</name>
        <dbReference type="ChEBI" id="CHEBI:49883"/>
        <label>1</label>
    </ligand>
</feature>
<feature type="binding site" evidence="9">
    <location>
        <position position="168"/>
    </location>
    <ligand>
        <name>cob(II)alamin</name>
        <dbReference type="ChEBI" id="CHEBI:16304"/>
    </ligand>
</feature>
<feature type="binding site" evidence="9">
    <location>
        <position position="225"/>
    </location>
    <ligand>
        <name>[4Fe-4S] cluster</name>
        <dbReference type="ChEBI" id="CHEBI:49883"/>
        <label>2</label>
    </ligand>
</feature>